<comment type="caution">
    <text evidence="2">The sequence shown here is derived from an EMBL/GenBank/DDBJ whole genome shotgun (WGS) entry which is preliminary data.</text>
</comment>
<keyword evidence="3" id="KW-1185">Reference proteome</keyword>
<evidence type="ECO:0000313" key="3">
    <source>
        <dbReference type="Proteomes" id="UP001199106"/>
    </source>
</evidence>
<dbReference type="Proteomes" id="UP001199106">
    <property type="component" value="Unassembled WGS sequence"/>
</dbReference>
<evidence type="ECO:0000256" key="1">
    <source>
        <dbReference type="SAM" id="SignalP"/>
    </source>
</evidence>
<reference evidence="2" key="1">
    <citation type="submission" date="2021-07" db="EMBL/GenBank/DDBJ databases">
        <title>Genome Resource of American Ginseng Black Spot Pathogen Alternaria panax.</title>
        <authorList>
            <person name="Qiu C."/>
            <person name="Wang W."/>
            <person name="Liu Z."/>
        </authorList>
    </citation>
    <scope>NUCLEOTIDE SEQUENCE</scope>
    <source>
        <strain evidence="2">BNCC115425</strain>
    </source>
</reference>
<sequence>MKTVQILLTLVSAIATAAVPMERSEAGVVAAREANPAPAPAPEVAVAANR</sequence>
<organism evidence="2 3">
    <name type="scientific">Alternaria panax</name>
    <dbReference type="NCBI Taxonomy" id="48097"/>
    <lineage>
        <taxon>Eukaryota</taxon>
        <taxon>Fungi</taxon>
        <taxon>Dikarya</taxon>
        <taxon>Ascomycota</taxon>
        <taxon>Pezizomycotina</taxon>
        <taxon>Dothideomycetes</taxon>
        <taxon>Pleosporomycetidae</taxon>
        <taxon>Pleosporales</taxon>
        <taxon>Pleosporineae</taxon>
        <taxon>Pleosporaceae</taxon>
        <taxon>Alternaria</taxon>
        <taxon>Alternaria sect. Panax</taxon>
    </lineage>
</organism>
<evidence type="ECO:0000313" key="2">
    <source>
        <dbReference type="EMBL" id="KAG9195012.1"/>
    </source>
</evidence>
<accession>A0AAD4IHN3</accession>
<gene>
    <name evidence="2" type="ORF">G6011_00132</name>
</gene>
<dbReference type="AlphaFoldDB" id="A0AAD4IHN3"/>
<feature type="chain" id="PRO_5041905446" evidence="1">
    <location>
        <begin position="19"/>
        <end position="50"/>
    </location>
</feature>
<keyword evidence="1" id="KW-0732">Signal</keyword>
<proteinExistence type="predicted"/>
<feature type="signal peptide" evidence="1">
    <location>
        <begin position="1"/>
        <end position="18"/>
    </location>
</feature>
<name>A0AAD4IHN3_9PLEO</name>
<dbReference type="EMBL" id="JAANER010000001">
    <property type="protein sequence ID" value="KAG9195012.1"/>
    <property type="molecule type" value="Genomic_DNA"/>
</dbReference>
<protein>
    <submittedName>
        <fullName evidence="2">Uncharacterized protein</fullName>
    </submittedName>
</protein>